<feature type="domain" description="Ribosomal protein eL8/eL30/eS12/Gadd45" evidence="1">
    <location>
        <begin position="6"/>
        <end position="79"/>
    </location>
</feature>
<dbReference type="AlphaFoldDB" id="A0A0K1W0Y7"/>
<reference evidence="2 3" key="1">
    <citation type="journal article" date="2015" name="Genome Announc.">
        <title>Complete Genome Sequence of Spiroplasma litorale TN-1T (DSM 21781), a Bacterium Isolated from a Green-Eyed Horsefly (Tabanus nigrovittatus).</title>
        <authorList>
            <person name="Lo W.S."/>
            <person name="Lai Y.C."/>
            <person name="Lien Y.W."/>
            <person name="Wang T.H."/>
            <person name="Kuo C.H."/>
        </authorList>
    </citation>
    <scope>NUCLEOTIDE SEQUENCE [LARGE SCALE GENOMIC DNA]</scope>
    <source>
        <strain evidence="2 3">TN-1</strain>
    </source>
</reference>
<dbReference type="KEGG" id="sll:SLITO_v1c03350"/>
<name>A0A0K1W0Y7_9MOLU</name>
<proteinExistence type="predicted"/>
<dbReference type="Proteomes" id="UP000067476">
    <property type="component" value="Chromosome"/>
</dbReference>
<dbReference type="PATRIC" id="fig|216942.3.peg.338"/>
<evidence type="ECO:0000313" key="3">
    <source>
        <dbReference type="Proteomes" id="UP000067476"/>
    </source>
</evidence>
<organism evidence="2 3">
    <name type="scientific">Spiroplasma litorale</name>
    <dbReference type="NCBI Taxonomy" id="216942"/>
    <lineage>
        <taxon>Bacteria</taxon>
        <taxon>Bacillati</taxon>
        <taxon>Mycoplasmatota</taxon>
        <taxon>Mollicutes</taxon>
        <taxon>Entomoplasmatales</taxon>
        <taxon>Spiroplasmataceae</taxon>
        <taxon>Spiroplasma</taxon>
    </lineage>
</organism>
<evidence type="ECO:0000313" key="2">
    <source>
        <dbReference type="EMBL" id="AKX33989.1"/>
    </source>
</evidence>
<dbReference type="InterPro" id="IPR029064">
    <property type="entry name" value="Ribosomal_eL30-like_sf"/>
</dbReference>
<dbReference type="SUPFAM" id="SSF55315">
    <property type="entry name" value="L30e-like"/>
    <property type="match status" value="1"/>
</dbReference>
<protein>
    <submittedName>
        <fullName evidence="2">Putative 50S ribosomal protein L7Ae</fullName>
    </submittedName>
</protein>
<dbReference type="STRING" id="216942.SLITO_v1c03350"/>
<dbReference type="GO" id="GO:0005840">
    <property type="term" value="C:ribosome"/>
    <property type="evidence" value="ECO:0007669"/>
    <property type="project" value="UniProtKB-KW"/>
</dbReference>
<dbReference type="Gene3D" id="3.30.1330.30">
    <property type="match status" value="1"/>
</dbReference>
<gene>
    <name evidence="2" type="ORF">SLITO_v1c03350</name>
</gene>
<accession>A0A0K1W0Y7</accession>
<dbReference type="RefSeq" id="WP_075058084.1">
    <property type="nucleotide sequence ID" value="NZ_CP012357.1"/>
</dbReference>
<keyword evidence="2" id="KW-0689">Ribosomal protein</keyword>
<dbReference type="OrthoDB" id="391877at2"/>
<keyword evidence="3" id="KW-1185">Reference proteome</keyword>
<dbReference type="Pfam" id="PF01248">
    <property type="entry name" value="Ribosomal_L7Ae"/>
    <property type="match status" value="1"/>
</dbReference>
<evidence type="ECO:0000259" key="1">
    <source>
        <dbReference type="Pfam" id="PF01248"/>
    </source>
</evidence>
<dbReference type="InterPro" id="IPR004038">
    <property type="entry name" value="Ribosomal_eL8/eL30/eS12/Gad45"/>
</dbReference>
<keyword evidence="2" id="KW-0687">Ribonucleoprotein</keyword>
<dbReference type="EMBL" id="CP012357">
    <property type="protein sequence ID" value="AKX33989.1"/>
    <property type="molecule type" value="Genomic_DNA"/>
</dbReference>
<sequence length="99" mass="11168">MNKIKLMNSLGLAASANKIFVGTKLIEKIQDKKINLVIIATDISATQYKKITNKCNFYNIKYYDNLLSGIEISKSIGKNNIKNVGLQDFNFIKLIINNI</sequence>